<protein>
    <recommendedName>
        <fullName evidence="2">RING-type E3 ubiquitin transferase</fullName>
        <ecNumber evidence="2">2.3.2.27</ecNumber>
    </recommendedName>
</protein>
<dbReference type="GO" id="GO:0061630">
    <property type="term" value="F:ubiquitin protein ligase activity"/>
    <property type="evidence" value="ECO:0007669"/>
    <property type="project" value="UniProtKB-EC"/>
</dbReference>
<dbReference type="EMBL" id="CAMGYJ010000002">
    <property type="protein sequence ID" value="CAI0388062.1"/>
    <property type="molecule type" value="Genomic_DNA"/>
</dbReference>
<feature type="compositionally biased region" description="Basic and acidic residues" evidence="4">
    <location>
        <begin position="285"/>
        <end position="295"/>
    </location>
</feature>
<evidence type="ECO:0000313" key="8">
    <source>
        <dbReference type="Proteomes" id="UP001154282"/>
    </source>
</evidence>
<feature type="compositionally biased region" description="Polar residues" evidence="4">
    <location>
        <begin position="267"/>
        <end position="278"/>
    </location>
</feature>
<evidence type="ECO:0000256" key="5">
    <source>
        <dbReference type="SAM" id="Phobius"/>
    </source>
</evidence>
<feature type="compositionally biased region" description="Low complexity" evidence="4">
    <location>
        <begin position="158"/>
        <end position="177"/>
    </location>
</feature>
<dbReference type="AlphaFoldDB" id="A0AAV0HS00"/>
<keyword evidence="3" id="KW-0833">Ubl conjugation pathway</keyword>
<name>A0AAV0HS00_9ROSI</name>
<sequence>MERSSEMGGRERVVAVAVDRDKSSIYALKWAITHIVTRHETLRLLHVKDRFLTGQQWGMDQEQSPDALIAEMMLPLKCYCMRKEVNCETVVLEDSDVAKAIVEYIGHFGVKILLLGTPSKTGISRLFRSTDIPSTVMKWAPDFCTVYVIAKGKISSARNSSRSIPSPHLPPLSSSLSTAKHPSLTPSDTPSIKRVNGRSYDNLDYELLLGGMSDARLSVDQGNSLKFYDTVQDSSRPSRATRADVPPNWEPSRNSSYVDCREDFEPSITSGFRMSNGHTSTSTSTDDRSSWEQEDYERQMKRLETELKQTMDMYHAACKEALAAKRKAMEVEKWKVREEKRIEEARELEQKVGLIVEKEKERIKIEANEAAQRFVEAEVEKRVNAEIDAIRGFEEMQADLNGLDSLGQSLLVLKYKSLYHIVSVLFLFYFYFSVSSW</sequence>
<dbReference type="Pfam" id="PF00582">
    <property type="entry name" value="Usp"/>
    <property type="match status" value="1"/>
</dbReference>
<keyword evidence="5" id="KW-0472">Membrane</keyword>
<keyword evidence="8" id="KW-1185">Reference proteome</keyword>
<evidence type="ECO:0000313" key="7">
    <source>
        <dbReference type="EMBL" id="CAI0388062.1"/>
    </source>
</evidence>
<feature type="transmembrane region" description="Helical" evidence="5">
    <location>
        <begin position="417"/>
        <end position="434"/>
    </location>
</feature>
<evidence type="ECO:0000256" key="1">
    <source>
        <dbReference type="ARBA" id="ARBA00000900"/>
    </source>
</evidence>
<proteinExistence type="predicted"/>
<feature type="region of interest" description="Disordered" evidence="4">
    <location>
        <begin position="158"/>
        <end position="196"/>
    </location>
</feature>
<comment type="caution">
    <text evidence="7">The sequence shown here is derived from an EMBL/GenBank/DDBJ whole genome shotgun (WGS) entry which is preliminary data.</text>
</comment>
<dbReference type="InterPro" id="IPR051348">
    <property type="entry name" value="U-box_ubiquitin_ligases"/>
</dbReference>
<evidence type="ECO:0000256" key="4">
    <source>
        <dbReference type="SAM" id="MobiDB-lite"/>
    </source>
</evidence>
<accession>A0AAV0HS00</accession>
<dbReference type="Proteomes" id="UP001154282">
    <property type="component" value="Unassembled WGS sequence"/>
</dbReference>
<dbReference type="CDD" id="cd01989">
    <property type="entry name" value="USP_STK_Ubox_N"/>
    <property type="match status" value="1"/>
</dbReference>
<dbReference type="InterPro" id="IPR006016">
    <property type="entry name" value="UspA"/>
</dbReference>
<keyword evidence="5" id="KW-1133">Transmembrane helix</keyword>
<dbReference type="Gene3D" id="3.40.50.620">
    <property type="entry name" value="HUPs"/>
    <property type="match status" value="1"/>
</dbReference>
<evidence type="ECO:0000256" key="3">
    <source>
        <dbReference type="ARBA" id="ARBA00022786"/>
    </source>
</evidence>
<dbReference type="SUPFAM" id="SSF52402">
    <property type="entry name" value="Adenine nucleotide alpha hydrolases-like"/>
    <property type="match status" value="1"/>
</dbReference>
<reference evidence="7" key="1">
    <citation type="submission" date="2022-08" db="EMBL/GenBank/DDBJ databases">
        <authorList>
            <person name="Gutierrez-Valencia J."/>
        </authorList>
    </citation>
    <scope>NUCLEOTIDE SEQUENCE</scope>
</reference>
<comment type="catalytic activity">
    <reaction evidence="1">
        <text>S-ubiquitinyl-[E2 ubiquitin-conjugating enzyme]-L-cysteine + [acceptor protein]-L-lysine = [E2 ubiquitin-conjugating enzyme]-L-cysteine + N(6)-ubiquitinyl-[acceptor protein]-L-lysine.</text>
        <dbReference type="EC" id="2.3.2.27"/>
    </reaction>
</comment>
<keyword evidence="5" id="KW-0812">Transmembrane</keyword>
<dbReference type="InterPro" id="IPR014729">
    <property type="entry name" value="Rossmann-like_a/b/a_fold"/>
</dbReference>
<gene>
    <name evidence="7" type="ORF">LITE_LOCUS5714</name>
</gene>
<feature type="compositionally biased region" description="Polar residues" evidence="4">
    <location>
        <begin position="178"/>
        <end position="190"/>
    </location>
</feature>
<feature type="region of interest" description="Disordered" evidence="4">
    <location>
        <begin position="230"/>
        <end position="295"/>
    </location>
</feature>
<dbReference type="PANTHER" id="PTHR45647">
    <property type="entry name" value="OS02G0152300 PROTEIN"/>
    <property type="match status" value="1"/>
</dbReference>
<evidence type="ECO:0000259" key="6">
    <source>
        <dbReference type="Pfam" id="PF00582"/>
    </source>
</evidence>
<dbReference type="PANTHER" id="PTHR45647:SF25">
    <property type="entry name" value="ADENINE NUCLEOTIDE ALPHA HYDROLASES-LIKE SUPERFAMILY PROTEIN"/>
    <property type="match status" value="1"/>
</dbReference>
<dbReference type="EC" id="2.3.2.27" evidence="2"/>
<organism evidence="7 8">
    <name type="scientific">Linum tenue</name>
    <dbReference type="NCBI Taxonomy" id="586396"/>
    <lineage>
        <taxon>Eukaryota</taxon>
        <taxon>Viridiplantae</taxon>
        <taxon>Streptophyta</taxon>
        <taxon>Embryophyta</taxon>
        <taxon>Tracheophyta</taxon>
        <taxon>Spermatophyta</taxon>
        <taxon>Magnoliopsida</taxon>
        <taxon>eudicotyledons</taxon>
        <taxon>Gunneridae</taxon>
        <taxon>Pentapetalae</taxon>
        <taxon>rosids</taxon>
        <taxon>fabids</taxon>
        <taxon>Malpighiales</taxon>
        <taxon>Linaceae</taxon>
        <taxon>Linum</taxon>
    </lineage>
</organism>
<feature type="domain" description="UspA" evidence="6">
    <location>
        <begin position="13"/>
        <end position="127"/>
    </location>
</feature>
<evidence type="ECO:0000256" key="2">
    <source>
        <dbReference type="ARBA" id="ARBA00012483"/>
    </source>
</evidence>